<evidence type="ECO:0000256" key="1">
    <source>
        <dbReference type="SAM" id="Phobius"/>
    </source>
</evidence>
<reference evidence="2 3" key="1">
    <citation type="journal article" date="2011" name="Stand. Genomic Sci.">
        <title>Complete genome sequence of Haliscomenobacter hydrossis type strain (O).</title>
        <authorList>
            <consortium name="US DOE Joint Genome Institute (JGI-PGF)"/>
            <person name="Daligault H."/>
            <person name="Lapidus A."/>
            <person name="Zeytun A."/>
            <person name="Nolan M."/>
            <person name="Lucas S."/>
            <person name="Del Rio T.G."/>
            <person name="Tice H."/>
            <person name="Cheng J.F."/>
            <person name="Tapia R."/>
            <person name="Han C."/>
            <person name="Goodwin L."/>
            <person name="Pitluck S."/>
            <person name="Liolios K."/>
            <person name="Pagani I."/>
            <person name="Ivanova N."/>
            <person name="Huntemann M."/>
            <person name="Mavromatis K."/>
            <person name="Mikhailova N."/>
            <person name="Pati A."/>
            <person name="Chen A."/>
            <person name="Palaniappan K."/>
            <person name="Land M."/>
            <person name="Hauser L."/>
            <person name="Brambilla E.M."/>
            <person name="Rohde M."/>
            <person name="Verbarg S."/>
            <person name="Goker M."/>
            <person name="Bristow J."/>
            <person name="Eisen J.A."/>
            <person name="Markowitz V."/>
            <person name="Hugenholtz P."/>
            <person name="Kyrpides N.C."/>
            <person name="Klenk H.P."/>
            <person name="Woyke T."/>
        </authorList>
    </citation>
    <scope>NUCLEOTIDE SEQUENCE [LARGE SCALE GENOMIC DNA]</scope>
    <source>
        <strain evidence="3">ATCC 27775 / DSM 1100 / LMG 10767 / O</strain>
    </source>
</reference>
<sequence>MKKTRTSLLLVCITGINLLFFTLGLKNSKSNKRIPVASTQMTEIKTLKEIINLDQAAWNDENKKIQIDDILREKTRSSARPCLVIRFSFRNCDLCTKNVFDNIVPICNALNLKYDHIQLLGTFLSDRDSLLFQNRKQLPYHLNTVPENALGLQLEQDASYPFFFVLFPDGTARHVFIPIKEDVERTRRYLDIIRQKYFSDDQ</sequence>
<dbReference type="EMBL" id="CP002691">
    <property type="protein sequence ID" value="AEE50699.1"/>
    <property type="molecule type" value="Genomic_DNA"/>
</dbReference>
<protein>
    <recommendedName>
        <fullName evidence="4">Alkyl hydroperoxide reductase subunit C/ Thiol specific antioxidant domain-containing protein</fullName>
    </recommendedName>
</protein>
<accession>F4L340</accession>
<dbReference type="RefSeq" id="WP_013765246.1">
    <property type="nucleotide sequence ID" value="NC_015510.1"/>
</dbReference>
<dbReference type="Proteomes" id="UP000008461">
    <property type="component" value="Chromosome"/>
</dbReference>
<keyword evidence="1" id="KW-0812">Transmembrane</keyword>
<gene>
    <name evidence="2" type="ordered locus">Halhy_2833</name>
</gene>
<proteinExistence type="predicted"/>
<name>F4L340_HALH1</name>
<keyword evidence="1" id="KW-1133">Transmembrane helix</keyword>
<feature type="transmembrane region" description="Helical" evidence="1">
    <location>
        <begin position="6"/>
        <end position="25"/>
    </location>
</feature>
<dbReference type="KEGG" id="hhy:Halhy_2833"/>
<reference key="2">
    <citation type="submission" date="2011-04" db="EMBL/GenBank/DDBJ databases">
        <title>Complete sequence of chromosome of Haliscomenobacter hydrossis DSM 1100.</title>
        <authorList>
            <consortium name="US DOE Joint Genome Institute (JGI-PGF)"/>
            <person name="Lucas S."/>
            <person name="Han J."/>
            <person name="Lapidus A."/>
            <person name="Bruce D."/>
            <person name="Goodwin L."/>
            <person name="Pitluck S."/>
            <person name="Peters L."/>
            <person name="Kyrpides N."/>
            <person name="Mavromatis K."/>
            <person name="Ivanova N."/>
            <person name="Ovchinnikova G."/>
            <person name="Pagani I."/>
            <person name="Daligault H."/>
            <person name="Detter J.C."/>
            <person name="Han C."/>
            <person name="Land M."/>
            <person name="Hauser L."/>
            <person name="Markowitz V."/>
            <person name="Cheng J.-F."/>
            <person name="Hugenholtz P."/>
            <person name="Woyke T."/>
            <person name="Wu D."/>
            <person name="Verbarg S."/>
            <person name="Frueling A."/>
            <person name="Brambilla E."/>
            <person name="Klenk H.-P."/>
            <person name="Eisen J.A."/>
        </authorList>
    </citation>
    <scope>NUCLEOTIDE SEQUENCE</scope>
    <source>
        <strain>DSM 1100</strain>
    </source>
</reference>
<keyword evidence="1" id="KW-0472">Membrane</keyword>
<organism evidence="2 3">
    <name type="scientific">Haliscomenobacter hydrossis (strain ATCC 27775 / DSM 1100 / LMG 10767 / O)</name>
    <dbReference type="NCBI Taxonomy" id="760192"/>
    <lineage>
        <taxon>Bacteria</taxon>
        <taxon>Pseudomonadati</taxon>
        <taxon>Bacteroidota</taxon>
        <taxon>Saprospiria</taxon>
        <taxon>Saprospirales</taxon>
        <taxon>Haliscomenobacteraceae</taxon>
        <taxon>Haliscomenobacter</taxon>
    </lineage>
</organism>
<dbReference type="AlphaFoldDB" id="F4L340"/>
<keyword evidence="3" id="KW-1185">Reference proteome</keyword>
<dbReference type="OrthoDB" id="677754at2"/>
<evidence type="ECO:0000313" key="3">
    <source>
        <dbReference type="Proteomes" id="UP000008461"/>
    </source>
</evidence>
<dbReference type="HOGENOM" id="CLU_1353051_0_0_10"/>
<dbReference type="STRING" id="760192.Halhy_2833"/>
<evidence type="ECO:0008006" key="4">
    <source>
        <dbReference type="Google" id="ProtNLM"/>
    </source>
</evidence>
<evidence type="ECO:0000313" key="2">
    <source>
        <dbReference type="EMBL" id="AEE50699.1"/>
    </source>
</evidence>